<dbReference type="PANTHER" id="PTHR43095">
    <property type="entry name" value="SUGAR KINASE"/>
    <property type="match status" value="1"/>
</dbReference>
<dbReference type="GO" id="GO:0016301">
    <property type="term" value="F:kinase activity"/>
    <property type="evidence" value="ECO:0007669"/>
    <property type="project" value="UniProtKB-KW"/>
</dbReference>
<dbReference type="CDD" id="cd07805">
    <property type="entry name" value="ASKHA_NBD_FGGY_CvXK-like"/>
    <property type="match status" value="1"/>
</dbReference>
<evidence type="ECO:0000259" key="6">
    <source>
        <dbReference type="Pfam" id="PF02782"/>
    </source>
</evidence>
<dbReference type="InterPro" id="IPR043129">
    <property type="entry name" value="ATPase_NBD"/>
</dbReference>
<dbReference type="SUPFAM" id="SSF53067">
    <property type="entry name" value="Actin-like ATPase domain"/>
    <property type="match status" value="2"/>
</dbReference>
<dbReference type="EMBL" id="SLUK01000001">
    <property type="protein sequence ID" value="TCL45471.1"/>
    <property type="molecule type" value="Genomic_DNA"/>
</dbReference>
<dbReference type="PANTHER" id="PTHR43095:SF5">
    <property type="entry name" value="XYLULOSE KINASE"/>
    <property type="match status" value="1"/>
</dbReference>
<reference evidence="7 8" key="1">
    <citation type="submission" date="2019-03" db="EMBL/GenBank/DDBJ databases">
        <title>Genomic Encyclopedia of Type Strains, Phase IV (KMG-IV): sequencing the most valuable type-strain genomes for metagenomic binning, comparative biology and taxonomic classification.</title>
        <authorList>
            <person name="Goeker M."/>
        </authorList>
    </citation>
    <scope>NUCLEOTIDE SEQUENCE [LARGE SCALE GENOMIC DNA]</scope>
    <source>
        <strain evidence="7 8">DSM 100433</strain>
    </source>
</reference>
<protein>
    <submittedName>
        <fullName evidence="7">Xylulokinase</fullName>
    </submittedName>
</protein>
<accession>A0A9X8Y9E1</accession>
<evidence type="ECO:0000313" key="8">
    <source>
        <dbReference type="Proteomes" id="UP000294682"/>
    </source>
</evidence>
<keyword evidence="2 4" id="KW-0808">Transferase</keyword>
<comment type="caution">
    <text evidence="7">The sequence shown here is derived from an EMBL/GenBank/DDBJ whole genome shotgun (WGS) entry which is preliminary data.</text>
</comment>
<dbReference type="RefSeq" id="WP_079698094.1">
    <property type="nucleotide sequence ID" value="NZ_SLUK01000001.1"/>
</dbReference>
<gene>
    <name evidence="7" type="ORF">EDD78_101454</name>
</gene>
<evidence type="ECO:0000256" key="2">
    <source>
        <dbReference type="ARBA" id="ARBA00022679"/>
    </source>
</evidence>
<dbReference type="OrthoDB" id="9805576at2"/>
<dbReference type="InterPro" id="IPR018484">
    <property type="entry name" value="FGGY_N"/>
</dbReference>
<feature type="domain" description="Carbohydrate kinase FGGY N-terminal" evidence="5">
    <location>
        <begin position="4"/>
        <end position="246"/>
    </location>
</feature>
<dbReference type="InterPro" id="IPR050406">
    <property type="entry name" value="FGGY_Carb_Kinase"/>
</dbReference>
<proteinExistence type="inferred from homology"/>
<evidence type="ECO:0000313" key="7">
    <source>
        <dbReference type="EMBL" id="TCL45471.1"/>
    </source>
</evidence>
<dbReference type="Gene3D" id="3.30.420.40">
    <property type="match status" value="2"/>
</dbReference>
<dbReference type="Pfam" id="PF00370">
    <property type="entry name" value="FGGY_N"/>
    <property type="match status" value="1"/>
</dbReference>
<sequence>MAKYLLSHDIGTSADKATLFTFDGTILRSRLESYPVHYFNANWAEQDAEDWWKAFCKNNHAILEGLDPAEVAAISLSGQMMGCLPLDRDCKPIRPSIIWTDGRATKEAAALEEKVRLQSFYNIVGIRPSANFTIEKVMWLMEHEPGTYEKTYKFMQSKDFIGARLTGSFVTDPSDAGYTHAYDMYGRCWSEVIFKAAGADVEKFPDIVEPGTLIGKVRASVAEEAGLAPGTPVAEGVGDGRASMIGIGVLRPGDAYTSLGTSSWVSRITDAPGMDPRCRIQKGAFTPGTYSDGGTMQAGGLSVNWMKSQLCLYEQELAKTGGGSAYDYINKEIESCPAGAGGVIFLPYLMGERAPLWDNGAKGAFLGLRGESTRAEMLRAVMEGVSMNLTIILKIMQGIKDDMTSMRIVGGGSKSAVWRQILADCFNMPIVKTNISDEAGSLGTAVLAGICVGVYQDLGAVHAFHKVESVTEPIKENVARYRQLQPIFEDAYYALREINHRLGEL</sequence>
<dbReference type="Pfam" id="PF02782">
    <property type="entry name" value="FGGY_C"/>
    <property type="match status" value="1"/>
</dbReference>
<name>A0A9X8Y9E1_9FIRM</name>
<dbReference type="GO" id="GO:0005975">
    <property type="term" value="P:carbohydrate metabolic process"/>
    <property type="evidence" value="ECO:0007669"/>
    <property type="project" value="InterPro"/>
</dbReference>
<evidence type="ECO:0000256" key="4">
    <source>
        <dbReference type="RuleBase" id="RU003733"/>
    </source>
</evidence>
<dbReference type="InterPro" id="IPR018483">
    <property type="entry name" value="Carb_kinase_FGGY_CS"/>
</dbReference>
<dbReference type="InterPro" id="IPR018485">
    <property type="entry name" value="FGGY_C"/>
</dbReference>
<dbReference type="Proteomes" id="UP000294682">
    <property type="component" value="Unassembled WGS sequence"/>
</dbReference>
<evidence type="ECO:0000259" key="5">
    <source>
        <dbReference type="Pfam" id="PF00370"/>
    </source>
</evidence>
<keyword evidence="8" id="KW-1185">Reference proteome</keyword>
<keyword evidence="3 4" id="KW-0418">Kinase</keyword>
<feature type="domain" description="Carbohydrate kinase FGGY C-terminal" evidence="6">
    <location>
        <begin position="255"/>
        <end position="450"/>
    </location>
</feature>
<dbReference type="InterPro" id="IPR000577">
    <property type="entry name" value="Carb_kinase_FGGY"/>
</dbReference>
<dbReference type="PIRSF" id="PIRSF000538">
    <property type="entry name" value="GlpK"/>
    <property type="match status" value="1"/>
</dbReference>
<dbReference type="AlphaFoldDB" id="A0A9X8Y9E1"/>
<comment type="similarity">
    <text evidence="1 4">Belongs to the FGGY kinase family.</text>
</comment>
<dbReference type="PROSITE" id="PS00445">
    <property type="entry name" value="FGGY_KINASES_2"/>
    <property type="match status" value="1"/>
</dbReference>
<organism evidence="7 8">
    <name type="scientific">Harryflintia acetispora</name>
    <dbReference type="NCBI Taxonomy" id="1849041"/>
    <lineage>
        <taxon>Bacteria</taxon>
        <taxon>Bacillati</taxon>
        <taxon>Bacillota</taxon>
        <taxon>Clostridia</taxon>
        <taxon>Eubacteriales</taxon>
        <taxon>Oscillospiraceae</taxon>
        <taxon>Harryflintia</taxon>
    </lineage>
</organism>
<evidence type="ECO:0000256" key="3">
    <source>
        <dbReference type="ARBA" id="ARBA00022777"/>
    </source>
</evidence>
<dbReference type="GO" id="GO:0016773">
    <property type="term" value="F:phosphotransferase activity, alcohol group as acceptor"/>
    <property type="evidence" value="ECO:0007669"/>
    <property type="project" value="InterPro"/>
</dbReference>
<evidence type="ECO:0000256" key="1">
    <source>
        <dbReference type="ARBA" id="ARBA00009156"/>
    </source>
</evidence>